<evidence type="ECO:0000256" key="3">
    <source>
        <dbReference type="PROSITE-ProRule" id="PRU00221"/>
    </source>
</evidence>
<dbReference type="PaxDb" id="2903-EOD36919"/>
<dbReference type="InterPro" id="IPR019775">
    <property type="entry name" value="WD40_repeat_CS"/>
</dbReference>
<evidence type="ECO:0008006" key="6">
    <source>
        <dbReference type="Google" id="ProtNLM"/>
    </source>
</evidence>
<dbReference type="Proteomes" id="UP000013827">
    <property type="component" value="Unassembled WGS sequence"/>
</dbReference>
<evidence type="ECO:0000313" key="5">
    <source>
        <dbReference type="Proteomes" id="UP000013827"/>
    </source>
</evidence>
<dbReference type="Gene3D" id="2.130.10.10">
    <property type="entry name" value="YVTN repeat-like/Quinoprotein amine dehydrogenase"/>
    <property type="match status" value="1"/>
</dbReference>
<dbReference type="InterPro" id="IPR044715">
    <property type="entry name" value="WDR86-like"/>
</dbReference>
<dbReference type="PROSITE" id="PS00678">
    <property type="entry name" value="WD_REPEATS_1"/>
    <property type="match status" value="1"/>
</dbReference>
<dbReference type="PROSITE" id="PS50082">
    <property type="entry name" value="WD_REPEATS_2"/>
    <property type="match status" value="2"/>
</dbReference>
<dbReference type="GeneID" id="17282189"/>
<evidence type="ECO:0000256" key="1">
    <source>
        <dbReference type="ARBA" id="ARBA00022574"/>
    </source>
</evidence>
<accession>A0A0D3KMD4</accession>
<evidence type="ECO:0000256" key="2">
    <source>
        <dbReference type="ARBA" id="ARBA00022737"/>
    </source>
</evidence>
<evidence type="ECO:0000313" key="4">
    <source>
        <dbReference type="EnsemblProtists" id="EOD36919"/>
    </source>
</evidence>
<protein>
    <recommendedName>
        <fullName evidence="6">WD40 repeat-containing protein</fullName>
    </recommendedName>
</protein>
<name>A0A0D3KMD4_EMIH1</name>
<dbReference type="InterPro" id="IPR015943">
    <property type="entry name" value="WD40/YVTN_repeat-like_dom_sf"/>
</dbReference>
<organism evidence="4 5">
    <name type="scientific">Emiliania huxleyi (strain CCMP1516)</name>
    <dbReference type="NCBI Taxonomy" id="280463"/>
    <lineage>
        <taxon>Eukaryota</taxon>
        <taxon>Haptista</taxon>
        <taxon>Haptophyta</taxon>
        <taxon>Prymnesiophyceae</taxon>
        <taxon>Isochrysidales</taxon>
        <taxon>Noelaerhabdaceae</taxon>
        <taxon>Emiliania</taxon>
    </lineage>
</organism>
<keyword evidence="2" id="KW-0677">Repeat</keyword>
<dbReference type="STRING" id="2903.R1FTU9"/>
<dbReference type="RefSeq" id="XP_005789348.1">
    <property type="nucleotide sequence ID" value="XM_005789291.1"/>
</dbReference>
<dbReference type="PANTHER" id="PTHR44489">
    <property type="match status" value="1"/>
</dbReference>
<dbReference type="AlphaFoldDB" id="A0A0D3KMD4"/>
<feature type="repeat" description="WD" evidence="3">
    <location>
        <begin position="121"/>
        <end position="160"/>
    </location>
</feature>
<reference evidence="5" key="1">
    <citation type="journal article" date="2013" name="Nature">
        <title>Pan genome of the phytoplankton Emiliania underpins its global distribution.</title>
        <authorList>
            <person name="Read B.A."/>
            <person name="Kegel J."/>
            <person name="Klute M.J."/>
            <person name="Kuo A."/>
            <person name="Lefebvre S.C."/>
            <person name="Maumus F."/>
            <person name="Mayer C."/>
            <person name="Miller J."/>
            <person name="Monier A."/>
            <person name="Salamov A."/>
            <person name="Young J."/>
            <person name="Aguilar M."/>
            <person name="Claverie J.M."/>
            <person name="Frickenhaus S."/>
            <person name="Gonzalez K."/>
            <person name="Herman E.K."/>
            <person name="Lin Y.C."/>
            <person name="Napier J."/>
            <person name="Ogata H."/>
            <person name="Sarno A.F."/>
            <person name="Shmutz J."/>
            <person name="Schroeder D."/>
            <person name="de Vargas C."/>
            <person name="Verret F."/>
            <person name="von Dassow P."/>
            <person name="Valentin K."/>
            <person name="Van de Peer Y."/>
            <person name="Wheeler G."/>
            <person name="Dacks J.B."/>
            <person name="Delwiche C.F."/>
            <person name="Dyhrman S.T."/>
            <person name="Glockner G."/>
            <person name="John U."/>
            <person name="Richards T."/>
            <person name="Worden A.Z."/>
            <person name="Zhang X."/>
            <person name="Grigoriev I.V."/>
            <person name="Allen A.E."/>
            <person name="Bidle K."/>
            <person name="Borodovsky M."/>
            <person name="Bowler C."/>
            <person name="Brownlee C."/>
            <person name="Cock J.M."/>
            <person name="Elias M."/>
            <person name="Gladyshev V.N."/>
            <person name="Groth M."/>
            <person name="Guda C."/>
            <person name="Hadaegh A."/>
            <person name="Iglesias-Rodriguez M.D."/>
            <person name="Jenkins J."/>
            <person name="Jones B.M."/>
            <person name="Lawson T."/>
            <person name="Leese F."/>
            <person name="Lindquist E."/>
            <person name="Lobanov A."/>
            <person name="Lomsadze A."/>
            <person name="Malik S.B."/>
            <person name="Marsh M.E."/>
            <person name="Mackinder L."/>
            <person name="Mock T."/>
            <person name="Mueller-Roeber B."/>
            <person name="Pagarete A."/>
            <person name="Parker M."/>
            <person name="Probert I."/>
            <person name="Quesneville H."/>
            <person name="Raines C."/>
            <person name="Rensing S.A."/>
            <person name="Riano-Pachon D.M."/>
            <person name="Richier S."/>
            <person name="Rokitta S."/>
            <person name="Shiraiwa Y."/>
            <person name="Soanes D.M."/>
            <person name="van der Giezen M."/>
            <person name="Wahlund T.M."/>
            <person name="Williams B."/>
            <person name="Wilson W."/>
            <person name="Wolfe G."/>
            <person name="Wurch L.L."/>
        </authorList>
    </citation>
    <scope>NUCLEOTIDE SEQUENCE</scope>
</reference>
<keyword evidence="1 3" id="KW-0853">WD repeat</keyword>
<dbReference type="HOGENOM" id="CLU_1130828_0_0_1"/>
<dbReference type="Pfam" id="PF00400">
    <property type="entry name" value="WD40"/>
    <property type="match status" value="2"/>
</dbReference>
<proteinExistence type="predicted"/>
<dbReference type="KEGG" id="ehx:EMIHUDRAFT_201237"/>
<dbReference type="OMA" id="LATYQCV"/>
<feature type="repeat" description="WD" evidence="3">
    <location>
        <begin position="1"/>
        <end position="23"/>
    </location>
</feature>
<dbReference type="PANTHER" id="PTHR44489:SF11">
    <property type="entry name" value="WD REPEAT DOMAIN 86"/>
    <property type="match status" value="1"/>
</dbReference>
<dbReference type="eggNOG" id="KOG0274">
    <property type="taxonomic scope" value="Eukaryota"/>
</dbReference>
<reference evidence="4" key="2">
    <citation type="submission" date="2024-10" db="UniProtKB">
        <authorList>
            <consortium name="EnsemblProtists"/>
        </authorList>
    </citation>
    <scope>IDENTIFICATION</scope>
</reference>
<sequence>MDVAEGRKQLFTGSSDGMVKLWSWEQSFECVHTVEAGAPVEAILVFDEWLFAGTQAVGGRQGVVRVWHMGNGFEQTLEGHQGSIWCLAQGGAYLFSAGDDMGVKTWQFAESPAGFAPVVELKGHQAPIQVMKTAANILLSADRNGAVCLWDLASGSLTLQIATEHTNLLMAMWVEESHLFTAALDGHVKVWSPTGELLHDHTVTNQHGHPSGVTAMAVVSEPTAGGEEGDQVLLTANVLVWEFMKA</sequence>
<dbReference type="SMART" id="SM00320">
    <property type="entry name" value="WD40"/>
    <property type="match status" value="3"/>
</dbReference>
<keyword evidence="5" id="KW-1185">Reference proteome</keyword>
<dbReference type="InterPro" id="IPR001680">
    <property type="entry name" value="WD40_rpt"/>
</dbReference>
<dbReference type="InterPro" id="IPR036322">
    <property type="entry name" value="WD40_repeat_dom_sf"/>
</dbReference>
<dbReference type="SUPFAM" id="SSF50978">
    <property type="entry name" value="WD40 repeat-like"/>
    <property type="match status" value="1"/>
</dbReference>
<dbReference type="EnsemblProtists" id="EOD36919">
    <property type="protein sequence ID" value="EOD36919"/>
    <property type="gene ID" value="EMIHUDRAFT_201237"/>
</dbReference>